<dbReference type="InParanoid" id="A0A1X7SDT2"/>
<reference evidence="1" key="1">
    <citation type="submission" date="2017-05" db="UniProtKB">
        <authorList>
            <consortium name="EnsemblMetazoa"/>
        </authorList>
    </citation>
    <scope>IDENTIFICATION</scope>
</reference>
<proteinExistence type="predicted"/>
<protein>
    <submittedName>
        <fullName evidence="1">Uncharacterized protein</fullName>
    </submittedName>
</protein>
<dbReference type="EnsemblMetazoa" id="Aqu2.1.00228_001">
    <property type="protein sequence ID" value="Aqu2.1.00228_001"/>
    <property type="gene ID" value="Aqu2.1.00228"/>
</dbReference>
<sequence>MSSGDWSSILELGNLQPLSVPPETEHGTFHKDLLLSGTATMPLEKPTLGLEFVAVQKADHTCIDAEMNSSPKKDPNKMY</sequence>
<dbReference type="AlphaFoldDB" id="A0A1X7SDT2"/>
<organism evidence="1">
    <name type="scientific">Amphimedon queenslandica</name>
    <name type="common">Sponge</name>
    <dbReference type="NCBI Taxonomy" id="400682"/>
    <lineage>
        <taxon>Eukaryota</taxon>
        <taxon>Metazoa</taxon>
        <taxon>Porifera</taxon>
        <taxon>Demospongiae</taxon>
        <taxon>Heteroscleromorpha</taxon>
        <taxon>Haplosclerida</taxon>
        <taxon>Niphatidae</taxon>
        <taxon>Amphimedon</taxon>
    </lineage>
</organism>
<evidence type="ECO:0000313" key="1">
    <source>
        <dbReference type="EnsemblMetazoa" id="Aqu2.1.00228_001"/>
    </source>
</evidence>
<name>A0A1X7SDT2_AMPQE</name>
<accession>A0A1X7SDT2</accession>